<gene>
    <name evidence="1" type="ORF">EC957_006897</name>
</gene>
<feature type="non-terminal residue" evidence="1">
    <location>
        <position position="1"/>
    </location>
</feature>
<dbReference type="Proteomes" id="UP000723463">
    <property type="component" value="Unassembled WGS sequence"/>
</dbReference>
<evidence type="ECO:0000313" key="1">
    <source>
        <dbReference type="EMBL" id="KAF9538338.1"/>
    </source>
</evidence>
<proteinExistence type="predicted"/>
<accession>A0A9P6EZ76</accession>
<protein>
    <submittedName>
        <fullName evidence="1">Uncharacterized protein</fullName>
    </submittedName>
</protein>
<dbReference type="EMBL" id="JAAAXW010000314">
    <property type="protein sequence ID" value="KAF9538338.1"/>
    <property type="molecule type" value="Genomic_DNA"/>
</dbReference>
<reference evidence="1" key="1">
    <citation type="journal article" date="2020" name="Fungal Divers.">
        <title>Resolving the Mortierellaceae phylogeny through synthesis of multi-gene phylogenetics and phylogenomics.</title>
        <authorList>
            <person name="Vandepol N."/>
            <person name="Liber J."/>
            <person name="Desiro A."/>
            <person name="Na H."/>
            <person name="Kennedy M."/>
            <person name="Barry K."/>
            <person name="Grigoriev I.V."/>
            <person name="Miller A.N."/>
            <person name="O'Donnell K."/>
            <person name="Stajich J.E."/>
            <person name="Bonito G."/>
        </authorList>
    </citation>
    <scope>NUCLEOTIDE SEQUENCE</scope>
    <source>
        <strain evidence="1">NRRL 2591</strain>
    </source>
</reference>
<organism evidence="1 2">
    <name type="scientific">Mortierella hygrophila</name>
    <dbReference type="NCBI Taxonomy" id="979708"/>
    <lineage>
        <taxon>Eukaryota</taxon>
        <taxon>Fungi</taxon>
        <taxon>Fungi incertae sedis</taxon>
        <taxon>Mucoromycota</taxon>
        <taxon>Mortierellomycotina</taxon>
        <taxon>Mortierellomycetes</taxon>
        <taxon>Mortierellales</taxon>
        <taxon>Mortierellaceae</taxon>
        <taxon>Mortierella</taxon>
    </lineage>
</organism>
<comment type="caution">
    <text evidence="1">The sequence shown here is derived from an EMBL/GenBank/DDBJ whole genome shotgun (WGS) entry which is preliminary data.</text>
</comment>
<evidence type="ECO:0000313" key="2">
    <source>
        <dbReference type="Proteomes" id="UP000723463"/>
    </source>
</evidence>
<name>A0A9P6EZ76_9FUNG</name>
<dbReference type="AlphaFoldDB" id="A0A9P6EZ76"/>
<keyword evidence="2" id="KW-1185">Reference proteome</keyword>
<sequence length="79" mass="8881">DPVLSCHSRRAGTTAPLEEVNKKLPPELLREVDQVADWPMDLEEAKRHRANANLTVERCYISETFNTNLFELPSASAST</sequence>